<dbReference type="EMBL" id="JACIDK010000004">
    <property type="protein sequence ID" value="MBB3892153.1"/>
    <property type="molecule type" value="Genomic_DNA"/>
</dbReference>
<dbReference type="InterPro" id="IPR006311">
    <property type="entry name" value="TAT_signal"/>
</dbReference>
<dbReference type="AlphaFoldDB" id="A0A840A399"/>
<proteinExistence type="predicted"/>
<organism evidence="1 2">
    <name type="scientific">Phenylobacterium haematophilum</name>
    <dbReference type="NCBI Taxonomy" id="98513"/>
    <lineage>
        <taxon>Bacteria</taxon>
        <taxon>Pseudomonadati</taxon>
        <taxon>Pseudomonadota</taxon>
        <taxon>Alphaproteobacteria</taxon>
        <taxon>Caulobacterales</taxon>
        <taxon>Caulobacteraceae</taxon>
        <taxon>Phenylobacterium</taxon>
    </lineage>
</organism>
<dbReference type="Pfam" id="PF13618">
    <property type="entry name" value="Gluconate_2-dh3"/>
    <property type="match status" value="1"/>
</dbReference>
<evidence type="ECO:0008006" key="3">
    <source>
        <dbReference type="Google" id="ProtNLM"/>
    </source>
</evidence>
<reference evidence="1 2" key="1">
    <citation type="submission" date="2020-08" db="EMBL/GenBank/DDBJ databases">
        <title>Genomic Encyclopedia of Type Strains, Phase IV (KMG-IV): sequencing the most valuable type-strain genomes for metagenomic binning, comparative biology and taxonomic classification.</title>
        <authorList>
            <person name="Goeker M."/>
        </authorList>
    </citation>
    <scope>NUCLEOTIDE SEQUENCE [LARGE SCALE GENOMIC DNA]</scope>
    <source>
        <strain evidence="1 2">DSM 21793</strain>
    </source>
</reference>
<dbReference type="InterPro" id="IPR027056">
    <property type="entry name" value="Gluconate_2DH_su3"/>
</dbReference>
<dbReference type="PROSITE" id="PS51318">
    <property type="entry name" value="TAT"/>
    <property type="match status" value="1"/>
</dbReference>
<dbReference type="Proteomes" id="UP000530564">
    <property type="component" value="Unassembled WGS sequence"/>
</dbReference>
<evidence type="ECO:0000313" key="1">
    <source>
        <dbReference type="EMBL" id="MBB3892153.1"/>
    </source>
</evidence>
<sequence>MLNRRDAFRGLALTMGMVSVGFAGPVAAALPPLSWSPTALDAEQARALDAAAELIVPTTDTPGAREAKAPQFVDRAIATYLQQPQAELLKSGLTQMNADARAGHGKAFADLTAAQQAALLTRYDQEAAAARKAWKPRHFFSLLKEYVTIGYFTSEPGATLALRYEPVPGEYHGCIPLAEVGKAWAL</sequence>
<name>A0A840A399_9CAUL</name>
<dbReference type="RefSeq" id="WP_183773931.1">
    <property type="nucleotide sequence ID" value="NZ_JACIDK010000004.1"/>
</dbReference>
<keyword evidence="2" id="KW-1185">Reference proteome</keyword>
<gene>
    <name evidence="1" type="ORF">GGQ61_002886</name>
</gene>
<comment type="caution">
    <text evidence="1">The sequence shown here is derived from an EMBL/GenBank/DDBJ whole genome shotgun (WGS) entry which is preliminary data.</text>
</comment>
<accession>A0A840A399</accession>
<evidence type="ECO:0000313" key="2">
    <source>
        <dbReference type="Proteomes" id="UP000530564"/>
    </source>
</evidence>
<protein>
    <recommendedName>
        <fullName evidence="3">Gluconate 2-dehydrogenase subunit 3 family protein</fullName>
    </recommendedName>
</protein>